<dbReference type="Gene3D" id="3.40.50.300">
    <property type="entry name" value="P-loop containing nucleotide triphosphate hydrolases"/>
    <property type="match status" value="1"/>
</dbReference>
<evidence type="ECO:0000256" key="1">
    <source>
        <dbReference type="ARBA" id="ARBA00022801"/>
    </source>
</evidence>
<evidence type="ECO:0000259" key="3">
    <source>
        <dbReference type="PROSITE" id="PS50966"/>
    </source>
</evidence>
<evidence type="ECO:0000313" key="7">
    <source>
        <dbReference type="Proteomes" id="UP001403385"/>
    </source>
</evidence>
<keyword evidence="2" id="KW-0479">Metal-binding</keyword>
<dbReference type="SUPFAM" id="SSF52540">
    <property type="entry name" value="P-loop containing nucleoside triphosphate hydrolases"/>
    <property type="match status" value="2"/>
</dbReference>
<dbReference type="InterPro" id="IPR027417">
    <property type="entry name" value="P-loop_NTPase"/>
</dbReference>
<dbReference type="InterPro" id="IPR049730">
    <property type="entry name" value="SNF2/RAD54-like_C"/>
</dbReference>
<dbReference type="GO" id="GO:0005524">
    <property type="term" value="F:ATP binding"/>
    <property type="evidence" value="ECO:0007669"/>
    <property type="project" value="InterPro"/>
</dbReference>
<dbReference type="InterPro" id="IPR038718">
    <property type="entry name" value="SNF2-like_sf"/>
</dbReference>
<dbReference type="EMBL" id="JBDKWZ010000005">
    <property type="protein sequence ID" value="MEN7548484.1"/>
    <property type="molecule type" value="Genomic_DNA"/>
</dbReference>
<dbReference type="InterPro" id="IPR001650">
    <property type="entry name" value="Helicase_C-like"/>
</dbReference>
<dbReference type="SMART" id="SM00487">
    <property type="entry name" value="DEXDc"/>
    <property type="match status" value="1"/>
</dbReference>
<protein>
    <submittedName>
        <fullName evidence="6">SNF2-related protein</fullName>
    </submittedName>
</protein>
<sequence>MNPESLNHPTPNHYVIENFSISELNSVFIENHSAASVTADLFSADDILPQQIELNFGLFHKPSLVLGSPIVSVSLLRNTLLLSCTCAEPRNKLCKHQAQVLYELKDREYFRIFFDESLRQEKLRAFAIDYGLEQEVDLDEFFQLEYTHKSVKIHPKLKGLYPVNRSSQERFESEFLPLSSPSLPKTDSGQKIVVIGKHKYYDQLHVQLFEAQTTKAGKLKNPLNPIDPLDSIWKIENSEEIKFYSSISRFQHNYEKSEKDREGLKALVKNPAGLAIYFHKREVSDKITAKSLVPVSLQSLPADLELSVKRKGDFFEVSGKLLLEDQLLGLKNLKIKFDYFLQIRQTLYVIEDPVFLQILHFFKKNNEIILIHTSKFEEFQERILSKLEHKVRVHYAYVKPATEKQLEEGGFDQPTEQIIYLSDLQDYVELTPVMRYGLTEVPVLSKKQVHGKDQAGNYFAVDRNKEQEDRLIATLLRQHPDFDEQLEGESFYLHRNKFLEDAWFLGTMEEWARMGVRVLGFSTLKNNKYNPNRAKISVNVISEVNWFETTVKAQFGEQIAPLKQLYKAVRNKSNYVQLDDGTVGILPEEWVKKFSNYFEAGELVKERIRTPKVNFTDIADLYEQAMLATPVQQELGMLREKIAAFEAVPSVKVPEDLKATLRDYQKQGLNWLNFLDDFNFGGCLADDMGLGKTVQVIAFLLSQREKVSQNTNLVVLPTSLIFNWQVEIAKYAPSIKVLTAYGPGRVQNCDLFGNYEVILTTYNTLLSDIRFLKKYHFNYIILDESQAIKNPESQRYKAACLLQSRNKIVMTGTPLENNTFDLYGQLSFACPGLFGSKHRFKGIYSSPIDKFKNSKRAKELQQKISPFILRRTKQQVAQELPEKTEVVIYCEMGTEQRKIYEAYKKEYRDLLLEEIEDTIQKQSLHVLQGLTKLRQICNSPAILSDDRFYGSPSAKIEVLMEEVENKANRHKILIFSQFVTMLDLIKEELAQRKIQYEYLTGQTQNRADRIETFQKNREVRVFLISLKAGGTGLNLTEADYVYLVDPWWNPAVENQAIDRSHRIGQTKNVVAVRLICPDTIEEKIMQLQARKNSLATELVKTDRSMMKSLSKEELLALFE</sequence>
<name>A0AAW9S6B2_9BACT</name>
<dbReference type="PROSITE" id="PS51192">
    <property type="entry name" value="HELICASE_ATP_BIND_1"/>
    <property type="match status" value="1"/>
</dbReference>
<gene>
    <name evidence="6" type="ORF">AAG747_11225</name>
</gene>
<dbReference type="GO" id="GO:0016787">
    <property type="term" value="F:hydrolase activity"/>
    <property type="evidence" value="ECO:0007669"/>
    <property type="project" value="UniProtKB-KW"/>
</dbReference>
<evidence type="ECO:0000259" key="5">
    <source>
        <dbReference type="PROSITE" id="PS51194"/>
    </source>
</evidence>
<keyword evidence="2" id="KW-0863">Zinc-finger</keyword>
<feature type="domain" description="Helicase C-terminal" evidence="5">
    <location>
        <begin position="955"/>
        <end position="1110"/>
    </location>
</feature>
<keyword evidence="2" id="KW-0862">Zinc</keyword>
<dbReference type="GO" id="GO:0008270">
    <property type="term" value="F:zinc ion binding"/>
    <property type="evidence" value="ECO:0007669"/>
    <property type="project" value="UniProtKB-KW"/>
</dbReference>
<dbReference type="PROSITE" id="PS51194">
    <property type="entry name" value="HELICASE_CTER"/>
    <property type="match status" value="1"/>
</dbReference>
<keyword evidence="1" id="KW-0378">Hydrolase</keyword>
<feature type="domain" description="Helicase ATP-binding" evidence="4">
    <location>
        <begin position="673"/>
        <end position="832"/>
    </location>
</feature>
<accession>A0AAW9S6B2</accession>
<dbReference type="RefSeq" id="WP_346821262.1">
    <property type="nucleotide sequence ID" value="NZ_JBDKWZ010000005.1"/>
</dbReference>
<dbReference type="InterPro" id="IPR007527">
    <property type="entry name" value="Znf_SWIM"/>
</dbReference>
<keyword evidence="7" id="KW-1185">Reference proteome</keyword>
<dbReference type="Pfam" id="PF00271">
    <property type="entry name" value="Helicase_C"/>
    <property type="match status" value="1"/>
</dbReference>
<reference evidence="6 7" key="1">
    <citation type="submission" date="2024-04" db="EMBL/GenBank/DDBJ databases">
        <title>Novel genus in family Flammeovirgaceae.</title>
        <authorList>
            <person name="Nguyen T.H."/>
            <person name="Vuong T.Q."/>
            <person name="Le H."/>
            <person name="Kim S.-G."/>
        </authorList>
    </citation>
    <scope>NUCLEOTIDE SEQUENCE [LARGE SCALE GENOMIC DNA]</scope>
    <source>
        <strain evidence="6 7">JCM 23209</strain>
    </source>
</reference>
<dbReference type="PROSITE" id="PS50966">
    <property type="entry name" value="ZF_SWIM"/>
    <property type="match status" value="1"/>
</dbReference>
<dbReference type="Proteomes" id="UP001403385">
    <property type="component" value="Unassembled WGS sequence"/>
</dbReference>
<evidence type="ECO:0000259" key="4">
    <source>
        <dbReference type="PROSITE" id="PS51192"/>
    </source>
</evidence>
<feature type="domain" description="SWIM-type" evidence="3">
    <location>
        <begin position="69"/>
        <end position="105"/>
    </location>
</feature>
<dbReference type="CDD" id="cd18793">
    <property type="entry name" value="SF2_C_SNF"/>
    <property type="match status" value="1"/>
</dbReference>
<dbReference type="Gene3D" id="3.40.50.10810">
    <property type="entry name" value="Tandem AAA-ATPase domain"/>
    <property type="match status" value="1"/>
</dbReference>
<evidence type="ECO:0000313" key="6">
    <source>
        <dbReference type="EMBL" id="MEN7548484.1"/>
    </source>
</evidence>
<dbReference type="AlphaFoldDB" id="A0AAW9S6B2"/>
<proteinExistence type="predicted"/>
<evidence type="ECO:0000256" key="2">
    <source>
        <dbReference type="PROSITE-ProRule" id="PRU00325"/>
    </source>
</evidence>
<comment type="caution">
    <text evidence="6">The sequence shown here is derived from an EMBL/GenBank/DDBJ whole genome shotgun (WGS) entry which is preliminary data.</text>
</comment>
<dbReference type="SMART" id="SM00490">
    <property type="entry name" value="HELICc"/>
    <property type="match status" value="1"/>
</dbReference>
<dbReference type="InterPro" id="IPR014001">
    <property type="entry name" value="Helicase_ATP-bd"/>
</dbReference>
<dbReference type="PANTHER" id="PTHR10799">
    <property type="entry name" value="SNF2/RAD54 HELICASE FAMILY"/>
    <property type="match status" value="1"/>
</dbReference>
<dbReference type="InterPro" id="IPR000330">
    <property type="entry name" value="SNF2_N"/>
</dbReference>
<organism evidence="6 7">
    <name type="scientific">Rapidithrix thailandica</name>
    <dbReference type="NCBI Taxonomy" id="413964"/>
    <lineage>
        <taxon>Bacteria</taxon>
        <taxon>Pseudomonadati</taxon>
        <taxon>Bacteroidota</taxon>
        <taxon>Cytophagia</taxon>
        <taxon>Cytophagales</taxon>
        <taxon>Flammeovirgaceae</taxon>
        <taxon>Rapidithrix</taxon>
    </lineage>
</organism>
<dbReference type="Pfam" id="PF00176">
    <property type="entry name" value="SNF2-rel_dom"/>
    <property type="match status" value="1"/>
</dbReference>